<keyword evidence="1" id="KW-1133">Transmembrane helix</keyword>
<evidence type="ECO:0000313" key="2">
    <source>
        <dbReference type="EMBL" id="WBL77784.1"/>
    </source>
</evidence>
<accession>A0ABY7MJM8</accession>
<keyword evidence="1" id="KW-0812">Transmembrane</keyword>
<dbReference type="EMBL" id="CP089391">
    <property type="protein sequence ID" value="WBL77784.1"/>
    <property type="molecule type" value="Genomic_DNA"/>
</dbReference>
<feature type="transmembrane region" description="Helical" evidence="1">
    <location>
        <begin position="36"/>
        <end position="61"/>
    </location>
</feature>
<proteinExistence type="predicted"/>
<reference evidence="2" key="1">
    <citation type="submission" date="2021-12" db="EMBL/GenBank/DDBJ databases">
        <title>Bradyrhizobium xenonodulans sp. nov.</title>
        <authorList>
            <person name="Claassens R."/>
            <person name="Venter S.N."/>
            <person name="Beukes C.W."/>
            <person name="Stepkowski T."/>
            <person name="Steenkamp E.T."/>
        </authorList>
    </citation>
    <scope>NUCLEOTIDE SEQUENCE</scope>
    <source>
        <strain evidence="2">14AB</strain>
    </source>
</reference>
<name>A0ABY7MJM8_9BRAD</name>
<protein>
    <submittedName>
        <fullName evidence="2">Uncharacterized protein</fullName>
    </submittedName>
</protein>
<gene>
    <name evidence="2" type="ORF">I3J27_33025</name>
</gene>
<organism evidence="2 3">
    <name type="scientific">Bradyrhizobium xenonodulans</name>
    <dbReference type="NCBI Taxonomy" id="2736875"/>
    <lineage>
        <taxon>Bacteria</taxon>
        <taxon>Pseudomonadati</taxon>
        <taxon>Pseudomonadota</taxon>
        <taxon>Alphaproteobacteria</taxon>
        <taxon>Hyphomicrobiales</taxon>
        <taxon>Nitrobacteraceae</taxon>
        <taxon>Bradyrhizobium</taxon>
    </lineage>
</organism>
<keyword evidence="3" id="KW-1185">Reference proteome</keyword>
<sequence>MLMMHWREPRRRLINAQDALRAARCDLPLKSGTRQLWSLAAIFAALVWMSIYGLAGVFRWATAIRHRCVLRLMRRRPGSPSLARAKDRYK</sequence>
<dbReference type="Proteomes" id="UP001179614">
    <property type="component" value="Chromosome"/>
</dbReference>
<dbReference type="RefSeq" id="WP_270163078.1">
    <property type="nucleotide sequence ID" value="NZ_CP089391.1"/>
</dbReference>
<keyword evidence="1" id="KW-0472">Membrane</keyword>
<evidence type="ECO:0000313" key="3">
    <source>
        <dbReference type="Proteomes" id="UP001179614"/>
    </source>
</evidence>
<evidence type="ECO:0000256" key="1">
    <source>
        <dbReference type="SAM" id="Phobius"/>
    </source>
</evidence>